<evidence type="ECO:0000259" key="5">
    <source>
        <dbReference type="Pfam" id="PF01168"/>
    </source>
</evidence>
<gene>
    <name evidence="6" type="ORF">SAMN05660235_00298</name>
</gene>
<feature type="modified residue" description="N6-(pyridoxal phosphate)lysine" evidence="2 3">
    <location>
        <position position="39"/>
    </location>
</feature>
<protein>
    <recommendedName>
        <fullName evidence="2">Pyridoxal phosphate homeostasis protein</fullName>
        <shortName evidence="2">PLP homeostasis protein</shortName>
    </recommendedName>
</protein>
<dbReference type="HAMAP" id="MF_02087">
    <property type="entry name" value="PLP_homeostasis"/>
    <property type="match status" value="1"/>
</dbReference>
<accession>A0A1G7I2F3</accession>
<evidence type="ECO:0000256" key="4">
    <source>
        <dbReference type="RuleBase" id="RU004514"/>
    </source>
</evidence>
<evidence type="ECO:0000256" key="1">
    <source>
        <dbReference type="ARBA" id="ARBA00022898"/>
    </source>
</evidence>
<proteinExistence type="inferred from homology"/>
<sequence>MSIAGNLETIAQNIRSALTRRSSHIAEQLQPVTIIAVTKNQDVAAMREAIDHGVTVVGENRVQEAMAKYNSLDRTVEWHLIGHLQTNKVRQAVSLFDLIHSVDSERLAREIDRAAAKIGKRQDILLQVNVAGEETKFGVSPREALVLARLVAGFEHVRLCGLMTIAPFFDDAEMTRPVFRELYHIYCELKALNLPGSDIKWLSMGMTNDYTVAVEEGANLVRIGTGIFGPRQYRGGGKQI</sequence>
<dbReference type="EMBL" id="FNBU01000002">
    <property type="protein sequence ID" value="SDF06753.1"/>
    <property type="molecule type" value="Genomic_DNA"/>
</dbReference>
<dbReference type="NCBIfam" id="TIGR00044">
    <property type="entry name" value="YggS family pyridoxal phosphate-dependent enzyme"/>
    <property type="match status" value="1"/>
</dbReference>
<dbReference type="STRING" id="1123285.SAMN05660235_00298"/>
<evidence type="ECO:0000313" key="7">
    <source>
        <dbReference type="Proteomes" id="UP000243333"/>
    </source>
</evidence>
<dbReference type="PIRSF" id="PIRSF004848">
    <property type="entry name" value="YBL036c_PLPDEIII"/>
    <property type="match status" value="1"/>
</dbReference>
<evidence type="ECO:0000313" key="6">
    <source>
        <dbReference type="EMBL" id="SDF06753.1"/>
    </source>
</evidence>
<dbReference type="InterPro" id="IPR011078">
    <property type="entry name" value="PyrdxlP_homeostasis"/>
</dbReference>
<comment type="function">
    <text evidence="2">Pyridoxal 5'-phosphate (PLP)-binding protein, which is involved in PLP homeostasis.</text>
</comment>
<dbReference type="SUPFAM" id="SSF51419">
    <property type="entry name" value="PLP-binding barrel"/>
    <property type="match status" value="1"/>
</dbReference>
<dbReference type="OrthoDB" id="9804072at2"/>
<evidence type="ECO:0000256" key="3">
    <source>
        <dbReference type="PIRSR" id="PIRSR004848-1"/>
    </source>
</evidence>
<dbReference type="RefSeq" id="WP_093687423.1">
    <property type="nucleotide sequence ID" value="NZ_FNBU01000002.1"/>
</dbReference>
<dbReference type="GO" id="GO:0030170">
    <property type="term" value="F:pyridoxal phosphate binding"/>
    <property type="evidence" value="ECO:0007669"/>
    <property type="project" value="UniProtKB-UniRule"/>
</dbReference>
<organism evidence="6 7">
    <name type="scientific">Sporolituus thermophilus DSM 23256</name>
    <dbReference type="NCBI Taxonomy" id="1123285"/>
    <lineage>
        <taxon>Bacteria</taxon>
        <taxon>Bacillati</taxon>
        <taxon>Bacillota</taxon>
        <taxon>Negativicutes</taxon>
        <taxon>Selenomonadales</taxon>
        <taxon>Sporomusaceae</taxon>
        <taxon>Sporolituus</taxon>
    </lineage>
</organism>
<dbReference type="Gene3D" id="3.20.20.10">
    <property type="entry name" value="Alanine racemase"/>
    <property type="match status" value="1"/>
</dbReference>
<dbReference type="AlphaFoldDB" id="A0A1G7I2F3"/>
<dbReference type="Pfam" id="PF01168">
    <property type="entry name" value="Ala_racemase_N"/>
    <property type="match status" value="1"/>
</dbReference>
<comment type="cofactor">
    <cofactor evidence="3">
        <name>pyridoxal 5'-phosphate</name>
        <dbReference type="ChEBI" id="CHEBI:597326"/>
    </cofactor>
</comment>
<dbReference type="PANTHER" id="PTHR10146:SF14">
    <property type="entry name" value="PYRIDOXAL PHOSPHATE HOMEOSTASIS PROTEIN"/>
    <property type="match status" value="1"/>
</dbReference>
<evidence type="ECO:0000256" key="2">
    <source>
        <dbReference type="HAMAP-Rule" id="MF_02087"/>
    </source>
</evidence>
<dbReference type="CDD" id="cd00635">
    <property type="entry name" value="PLPDE_III_YBL036c_like"/>
    <property type="match status" value="1"/>
</dbReference>
<comment type="similarity">
    <text evidence="2 4">Belongs to the pyridoxal phosphate-binding protein YggS/PROSC family.</text>
</comment>
<name>A0A1G7I2F3_9FIRM</name>
<dbReference type="PANTHER" id="PTHR10146">
    <property type="entry name" value="PROLINE SYNTHETASE CO-TRANSCRIBED BACTERIAL HOMOLOG PROTEIN"/>
    <property type="match status" value="1"/>
</dbReference>
<dbReference type="Proteomes" id="UP000243333">
    <property type="component" value="Unassembled WGS sequence"/>
</dbReference>
<feature type="domain" description="Alanine racemase N-terminal" evidence="5">
    <location>
        <begin position="16"/>
        <end position="231"/>
    </location>
</feature>
<reference evidence="7" key="1">
    <citation type="submission" date="2016-10" db="EMBL/GenBank/DDBJ databases">
        <authorList>
            <person name="Varghese N."/>
            <person name="Submissions S."/>
        </authorList>
    </citation>
    <scope>NUCLEOTIDE SEQUENCE [LARGE SCALE GENOMIC DNA]</scope>
    <source>
        <strain evidence="7">DSM 23256</strain>
    </source>
</reference>
<dbReference type="FunFam" id="3.20.20.10:FF:000018">
    <property type="entry name" value="Pyridoxal phosphate homeostasis protein"/>
    <property type="match status" value="1"/>
</dbReference>
<keyword evidence="1 2" id="KW-0663">Pyridoxal phosphate</keyword>
<dbReference type="InterPro" id="IPR029066">
    <property type="entry name" value="PLP-binding_barrel"/>
</dbReference>
<dbReference type="InterPro" id="IPR001608">
    <property type="entry name" value="Ala_racemase_N"/>
</dbReference>
<keyword evidence="7" id="KW-1185">Reference proteome</keyword>